<name>A0ABN7ABT2_9HEMI</name>
<feature type="chain" id="PRO_5046533745" description="Secreted protein" evidence="2">
    <location>
        <begin position="20"/>
        <end position="146"/>
    </location>
</feature>
<sequence>MSHLLRWKVWVRIADAALAVWRFSWRKCSEGGGVTIDPSYPPFSLALDARFRKEHRVRACSSQPPKAEATGFTGPRSPPMATRPTRRAPETTRPNAVCATARGSAPDSSGDGADDTSAAATTLAPAGTHTGRDADEGPATGGGRSP</sequence>
<feature type="compositionally biased region" description="Low complexity" evidence="1">
    <location>
        <begin position="103"/>
        <end position="128"/>
    </location>
</feature>
<protein>
    <recommendedName>
        <fullName evidence="5">Secreted protein</fullName>
    </recommendedName>
</protein>
<dbReference type="Proteomes" id="UP001307889">
    <property type="component" value="Chromosome 2"/>
</dbReference>
<evidence type="ECO:0008006" key="5">
    <source>
        <dbReference type="Google" id="ProtNLM"/>
    </source>
</evidence>
<evidence type="ECO:0000256" key="2">
    <source>
        <dbReference type="SAM" id="SignalP"/>
    </source>
</evidence>
<feature type="signal peptide" evidence="2">
    <location>
        <begin position="1"/>
        <end position="19"/>
    </location>
</feature>
<dbReference type="EMBL" id="AP028910">
    <property type="protein sequence ID" value="BES89770.1"/>
    <property type="molecule type" value="Genomic_DNA"/>
</dbReference>
<proteinExistence type="predicted"/>
<feature type="region of interest" description="Disordered" evidence="1">
    <location>
        <begin position="57"/>
        <end position="146"/>
    </location>
</feature>
<keyword evidence="4" id="KW-1185">Reference proteome</keyword>
<accession>A0ABN7ABT2</accession>
<keyword evidence="2" id="KW-0732">Signal</keyword>
<evidence type="ECO:0000313" key="3">
    <source>
        <dbReference type="EMBL" id="BES89770.1"/>
    </source>
</evidence>
<gene>
    <name evidence="3" type="ORF">NTJ_02577</name>
</gene>
<reference evidence="3 4" key="1">
    <citation type="submission" date="2023-09" db="EMBL/GenBank/DDBJ databases">
        <title>Nesidiocoris tenuis whole genome shotgun sequence.</title>
        <authorList>
            <person name="Shibata T."/>
            <person name="Shimoda M."/>
            <person name="Kobayashi T."/>
            <person name="Uehara T."/>
        </authorList>
    </citation>
    <scope>NUCLEOTIDE SEQUENCE [LARGE SCALE GENOMIC DNA]</scope>
    <source>
        <strain evidence="3 4">Japan</strain>
    </source>
</reference>
<evidence type="ECO:0000313" key="4">
    <source>
        <dbReference type="Proteomes" id="UP001307889"/>
    </source>
</evidence>
<evidence type="ECO:0000256" key="1">
    <source>
        <dbReference type="SAM" id="MobiDB-lite"/>
    </source>
</evidence>
<organism evidence="3 4">
    <name type="scientific">Nesidiocoris tenuis</name>
    <dbReference type="NCBI Taxonomy" id="355587"/>
    <lineage>
        <taxon>Eukaryota</taxon>
        <taxon>Metazoa</taxon>
        <taxon>Ecdysozoa</taxon>
        <taxon>Arthropoda</taxon>
        <taxon>Hexapoda</taxon>
        <taxon>Insecta</taxon>
        <taxon>Pterygota</taxon>
        <taxon>Neoptera</taxon>
        <taxon>Paraneoptera</taxon>
        <taxon>Hemiptera</taxon>
        <taxon>Heteroptera</taxon>
        <taxon>Panheteroptera</taxon>
        <taxon>Cimicomorpha</taxon>
        <taxon>Miridae</taxon>
        <taxon>Dicyphina</taxon>
        <taxon>Nesidiocoris</taxon>
    </lineage>
</organism>